<dbReference type="EMBL" id="CP018836">
    <property type="protein sequence ID" value="ASA57772.1"/>
    <property type="molecule type" value="Genomic_DNA"/>
</dbReference>
<comment type="similarity">
    <text evidence="2 7">Belongs to the group II decarboxylase family.</text>
</comment>
<sequence length="499" mass="55568">MKIMQYKLAIGEDSLSEAEKEAILSDYFMTLDQQKASFLGYQTNQQVEFPPRLLPFLSLNLLNLGDGFEDGSYRINAKQFERAVLDYYARLCGFAGSHTQRQYWGYVTAMGSTEGNLYALWNARDFLRGHPVEDSVEGYAEATTTDSPPVLICSGATHYSIYKASQMLGVGLFHDIGPDLGACPINQGNWYQPLAVDENDAVIIDDLYALVEFFTAAQYPVILVLNHGTTFSGGSDAIHTILTRLKPLLGNNTPQQRRYWIHIDGALAVNFSPYLHVGSAPFAITDEPDEFRHPEVMSLCTSPYKWLGMPWACGIYLMQARYKVGSSARPVYIGSRDSTVSGSRQGIFALYLWDHLVTLGKAGLQQLADANEHLANHTQHRIEQLFQQFDPSGKQLCVMPRPHHSNVVRFTAPNPAVIEQFSLAQNDVMSDGRLQRMCHVVILSHVTPAAIERLLDALAHANAFSCISRPKNPLTDLRSMRHLSGALSDDSASQAERFI</sequence>
<dbReference type="PANTHER" id="PTHR46101:SF18">
    <property type="entry name" value="HISTIDINE DECARBOXYLASE"/>
    <property type="match status" value="1"/>
</dbReference>
<evidence type="ECO:0000313" key="8">
    <source>
        <dbReference type="EMBL" id="ASA57772.1"/>
    </source>
</evidence>
<dbReference type="InterPro" id="IPR051151">
    <property type="entry name" value="Group_II_Decarboxylase"/>
</dbReference>
<keyword evidence="5 7" id="KW-0456">Lyase</keyword>
<dbReference type="Proteomes" id="UP000196708">
    <property type="component" value="Chromosome 2"/>
</dbReference>
<evidence type="ECO:0000256" key="2">
    <source>
        <dbReference type="ARBA" id="ARBA00009533"/>
    </source>
</evidence>
<evidence type="ECO:0000256" key="3">
    <source>
        <dbReference type="ARBA" id="ARBA00022793"/>
    </source>
</evidence>
<evidence type="ECO:0000256" key="7">
    <source>
        <dbReference type="RuleBase" id="RU000382"/>
    </source>
</evidence>
<evidence type="ECO:0000256" key="1">
    <source>
        <dbReference type="ARBA" id="ARBA00001933"/>
    </source>
</evidence>
<evidence type="ECO:0008006" key="10">
    <source>
        <dbReference type="Google" id="ProtNLM"/>
    </source>
</evidence>
<keyword evidence="3" id="KW-0210">Decarboxylase</keyword>
<dbReference type="GO" id="GO:0016831">
    <property type="term" value="F:carboxy-lyase activity"/>
    <property type="evidence" value="ECO:0007669"/>
    <property type="project" value="UniProtKB-KW"/>
</dbReference>
<reference evidence="8 9" key="1">
    <citation type="submission" date="2016-12" db="EMBL/GenBank/DDBJ databases">
        <authorList>
            <person name="Song W.-J."/>
            <person name="Kurnit D.M."/>
        </authorList>
    </citation>
    <scope>NUCLEOTIDE SEQUENCE [LARGE SCALE GENOMIC DNA]</scope>
    <source>
        <strain evidence="8 9">ATCC 43942</strain>
    </source>
</reference>
<dbReference type="AlphaFoldDB" id="A0A1Z2SKR2"/>
<dbReference type="KEGG" id="vga:BSQ33_18745"/>
<evidence type="ECO:0000256" key="5">
    <source>
        <dbReference type="ARBA" id="ARBA00023239"/>
    </source>
</evidence>
<gene>
    <name evidence="8" type="ORF">BSQ33_18745</name>
</gene>
<dbReference type="Gene3D" id="3.40.640.10">
    <property type="entry name" value="Type I PLP-dependent aspartate aminotransferase-like (Major domain)"/>
    <property type="match status" value="1"/>
</dbReference>
<dbReference type="InterPro" id="IPR002129">
    <property type="entry name" value="PyrdxlP-dep_de-COase"/>
</dbReference>
<comment type="cofactor">
    <cofactor evidence="1 6 7">
        <name>pyridoxal 5'-phosphate</name>
        <dbReference type="ChEBI" id="CHEBI:597326"/>
    </cofactor>
</comment>
<dbReference type="GO" id="GO:0030170">
    <property type="term" value="F:pyridoxal phosphate binding"/>
    <property type="evidence" value="ECO:0007669"/>
    <property type="project" value="InterPro"/>
</dbReference>
<evidence type="ECO:0000313" key="9">
    <source>
        <dbReference type="Proteomes" id="UP000196708"/>
    </source>
</evidence>
<organism evidence="8 9">
    <name type="scientific">Vibrio gazogenes</name>
    <dbReference type="NCBI Taxonomy" id="687"/>
    <lineage>
        <taxon>Bacteria</taxon>
        <taxon>Pseudomonadati</taxon>
        <taxon>Pseudomonadota</taxon>
        <taxon>Gammaproteobacteria</taxon>
        <taxon>Vibrionales</taxon>
        <taxon>Vibrionaceae</taxon>
        <taxon>Vibrio</taxon>
    </lineage>
</organism>
<proteinExistence type="inferred from homology"/>
<evidence type="ECO:0000256" key="4">
    <source>
        <dbReference type="ARBA" id="ARBA00022898"/>
    </source>
</evidence>
<dbReference type="PANTHER" id="PTHR46101">
    <property type="match status" value="1"/>
</dbReference>
<protein>
    <recommendedName>
        <fullName evidence="10">Glutamate decarboxylase</fullName>
    </recommendedName>
</protein>
<accession>A0A1Z2SKR2</accession>
<dbReference type="GO" id="GO:0019752">
    <property type="term" value="P:carboxylic acid metabolic process"/>
    <property type="evidence" value="ECO:0007669"/>
    <property type="project" value="InterPro"/>
</dbReference>
<dbReference type="SUPFAM" id="SSF53383">
    <property type="entry name" value="PLP-dependent transferases"/>
    <property type="match status" value="1"/>
</dbReference>
<keyword evidence="4 6" id="KW-0663">Pyridoxal phosphate</keyword>
<feature type="modified residue" description="N6-(pyridoxal phosphate)lysine" evidence="6">
    <location>
        <position position="305"/>
    </location>
</feature>
<name>A0A1Z2SKR2_VIBGA</name>
<dbReference type="InterPro" id="IPR015421">
    <property type="entry name" value="PyrdxlP-dep_Trfase_major"/>
</dbReference>
<dbReference type="InterPro" id="IPR015424">
    <property type="entry name" value="PyrdxlP-dep_Trfase"/>
</dbReference>
<dbReference type="Pfam" id="PF00282">
    <property type="entry name" value="Pyridoxal_deC"/>
    <property type="match status" value="1"/>
</dbReference>
<evidence type="ECO:0000256" key="6">
    <source>
        <dbReference type="PIRSR" id="PIRSR602129-50"/>
    </source>
</evidence>